<dbReference type="InterPro" id="IPR036971">
    <property type="entry name" value="PDEase_catalytic_dom_sf"/>
</dbReference>
<keyword evidence="3 9" id="KW-0479">Metal-binding</keyword>
<evidence type="ECO:0000256" key="3">
    <source>
        <dbReference type="ARBA" id="ARBA00022723"/>
    </source>
</evidence>
<dbReference type="GO" id="GO:0007165">
    <property type="term" value="P:signal transduction"/>
    <property type="evidence" value="ECO:0007669"/>
    <property type="project" value="InterPro"/>
</dbReference>
<evidence type="ECO:0000256" key="2">
    <source>
        <dbReference type="ARBA" id="ARBA00009517"/>
    </source>
</evidence>
<comment type="cofactor">
    <cofactor evidence="10">
        <name>a divalent metal cation</name>
        <dbReference type="ChEBI" id="CHEBI:60240"/>
    </cofactor>
    <text evidence="10">Binds 2 divalent metal cations per subunit. Site 1 may preferentially bind zinc ions, while site 2 has a preference for magnesium and/or manganese ions.</text>
</comment>
<evidence type="ECO:0000259" key="12">
    <source>
        <dbReference type="PROSITE" id="PS51845"/>
    </source>
</evidence>
<dbReference type="Pfam" id="PF18100">
    <property type="entry name" value="PDE4_UCR"/>
    <property type="match status" value="1"/>
</dbReference>
<dbReference type="GeneTree" id="ENSGT00940000164492"/>
<reference evidence="13" key="2">
    <citation type="submission" date="2025-08" db="UniProtKB">
        <authorList>
            <consortium name="Ensembl"/>
        </authorList>
    </citation>
    <scope>IDENTIFICATION</scope>
</reference>
<dbReference type="AlphaFoldDB" id="A0A4W5PMD6"/>
<organism evidence="13 14">
    <name type="scientific">Hucho hucho</name>
    <name type="common">huchen</name>
    <dbReference type="NCBI Taxonomy" id="62062"/>
    <lineage>
        <taxon>Eukaryota</taxon>
        <taxon>Metazoa</taxon>
        <taxon>Chordata</taxon>
        <taxon>Craniata</taxon>
        <taxon>Vertebrata</taxon>
        <taxon>Euteleostomi</taxon>
        <taxon>Actinopterygii</taxon>
        <taxon>Neopterygii</taxon>
        <taxon>Teleostei</taxon>
        <taxon>Protacanthopterygii</taxon>
        <taxon>Salmoniformes</taxon>
        <taxon>Salmonidae</taxon>
        <taxon>Salmoninae</taxon>
        <taxon>Hucho</taxon>
    </lineage>
</organism>
<sequence length="695" mass="77936">MSLLNKLKDTHNMNPTLLPLPSLPLSFDVENGLSVGRSPLDPQVSPSSGLVLQANYPHSQRRESFLYRSDSDFDLSPKAMSRNSSTVLASLRTVRSNFAYITHLQDRPNSRPSGSNPPSIPTHTKSKEPYQKLAMETLEELDWCLDQLETLQTRHSVSEMASNKFKRMLNRELTQLSETSRSGNQVSEFIANTFLEKQHDVEIMSGPPKEKDKKKKRPMSQIVAVKKPALSPSLAPTQIPRFGVTTLQEGLLATEFEEINKWGLDIFKIAEYSGNRPLTVVMYSIFQERELLKNFKIPADTFITFMMTLEDHYHADVAYHNNIHAADVVQSTHVLLSTPALEAVFTDLEIMAALFSSAIHDVDHPGVSNQFLINTNSELALMYNDASVLENHHLAVGFKLLQEDNCDIFQSLSKKQGQSLRKMVIDMVLATDMSKHMNFLADLKTMVETKKVTSLGVLLLDNYSDRIQVLQNMVHCADLSNPTKPLEVYRKWTDRIMVEFFTQGDRERDKGIEISPMCDKHNASVEKTQVGFIDYIVHPLWETWADLVHPDAQDILDTLEDNREWYQSMIQGPGDLEATPGGCCASAGDKFQFELTLEEEEEGDSDLESPPEEETSQGGETSRKTPALSLSPEPSSRYRLPSPHPGRALSLATMSVRSPDHLRTLSPGVGADDIGDRDRELGQEGSSVAYLRLGT</sequence>
<evidence type="ECO:0000256" key="1">
    <source>
        <dbReference type="ARBA" id="ARBA00004703"/>
    </source>
</evidence>
<accession>A0A4W5PMD6</accession>
<evidence type="ECO:0000256" key="8">
    <source>
        <dbReference type="PIRSR" id="PIRSR623088-2"/>
    </source>
</evidence>
<feature type="region of interest" description="Disordered" evidence="11">
    <location>
        <begin position="598"/>
        <end position="695"/>
    </location>
</feature>
<protein>
    <recommendedName>
        <fullName evidence="10">Phosphodiesterase</fullName>
        <ecNumber evidence="10">3.1.4.-</ecNumber>
    </recommendedName>
</protein>
<comment type="pathway">
    <text evidence="1">Purine metabolism; 3',5'-cyclic AMP degradation; AMP from 3',5'-cyclic AMP: step 1/1.</text>
</comment>
<feature type="binding site" evidence="9">
    <location>
        <position position="478"/>
    </location>
    <ligand>
        <name>Zn(2+)</name>
        <dbReference type="ChEBI" id="CHEBI:29105"/>
        <label>1</label>
    </ligand>
</feature>
<feature type="binding site" evidence="9">
    <location>
        <position position="360"/>
    </location>
    <ligand>
        <name>Zn(2+)</name>
        <dbReference type="ChEBI" id="CHEBI:29105"/>
        <label>1</label>
    </ligand>
</feature>
<evidence type="ECO:0000313" key="13">
    <source>
        <dbReference type="Ensembl" id="ENSHHUP00000063343.1"/>
    </source>
</evidence>
<dbReference type="InterPro" id="IPR023174">
    <property type="entry name" value="PDEase_CS"/>
</dbReference>
<dbReference type="Proteomes" id="UP000314982">
    <property type="component" value="Unassembled WGS sequence"/>
</dbReference>
<feature type="region of interest" description="Disordered" evidence="11">
    <location>
        <begin position="103"/>
        <end position="128"/>
    </location>
</feature>
<dbReference type="GO" id="GO:0004115">
    <property type="term" value="F:3',5'-cyclic-AMP phosphodiesterase activity"/>
    <property type="evidence" value="ECO:0007669"/>
    <property type="project" value="UniProtKB-EC"/>
</dbReference>
<dbReference type="GO" id="GO:0006198">
    <property type="term" value="P:cAMP catabolic process"/>
    <property type="evidence" value="ECO:0007669"/>
    <property type="project" value="UniProtKB-UniPathway"/>
</dbReference>
<dbReference type="PROSITE" id="PS00126">
    <property type="entry name" value="PDEASE_I_1"/>
    <property type="match status" value="1"/>
</dbReference>
<keyword evidence="5" id="KW-0114">cAMP</keyword>
<dbReference type="SUPFAM" id="SSF109604">
    <property type="entry name" value="HD-domain/PDEase-like"/>
    <property type="match status" value="1"/>
</dbReference>
<evidence type="ECO:0000313" key="14">
    <source>
        <dbReference type="Proteomes" id="UP000314982"/>
    </source>
</evidence>
<comment type="similarity">
    <text evidence="2">Belongs to the cyclic nucleotide phosphodiesterase family. PDE4 subfamily.</text>
</comment>
<dbReference type="PROSITE" id="PS51845">
    <property type="entry name" value="PDEASE_I_2"/>
    <property type="match status" value="1"/>
</dbReference>
<feature type="compositionally biased region" description="Acidic residues" evidence="11">
    <location>
        <begin position="598"/>
        <end position="615"/>
    </location>
</feature>
<dbReference type="InterPro" id="IPR040844">
    <property type="entry name" value="PDE4_UCR"/>
</dbReference>
<comment type="catalytic activity">
    <reaction evidence="6">
        <text>3',5'-cyclic AMP + H2O = AMP + H(+)</text>
        <dbReference type="Rhea" id="RHEA:25277"/>
        <dbReference type="ChEBI" id="CHEBI:15377"/>
        <dbReference type="ChEBI" id="CHEBI:15378"/>
        <dbReference type="ChEBI" id="CHEBI:58165"/>
        <dbReference type="ChEBI" id="CHEBI:456215"/>
        <dbReference type="EC" id="3.1.4.53"/>
    </reaction>
    <physiologicalReaction direction="left-to-right" evidence="6">
        <dbReference type="Rhea" id="RHEA:25278"/>
    </physiologicalReaction>
</comment>
<evidence type="ECO:0000256" key="6">
    <source>
        <dbReference type="ARBA" id="ARBA00033681"/>
    </source>
</evidence>
<name>A0A4W5PMD6_9TELE</name>
<dbReference type="InterPro" id="IPR023088">
    <property type="entry name" value="PDEase"/>
</dbReference>
<reference evidence="14" key="1">
    <citation type="submission" date="2018-06" db="EMBL/GenBank/DDBJ databases">
        <title>Genome assembly of Danube salmon.</title>
        <authorList>
            <person name="Macqueen D.J."/>
            <person name="Gundappa M.K."/>
        </authorList>
    </citation>
    <scope>NUCLEOTIDE SEQUENCE [LARGE SCALE GENOMIC DNA]</scope>
</reference>
<proteinExistence type="inferred from homology"/>
<feature type="domain" description="PDEase" evidence="12">
    <location>
        <begin position="244"/>
        <end position="573"/>
    </location>
</feature>
<dbReference type="CDD" id="cd00077">
    <property type="entry name" value="HDc"/>
    <property type="match status" value="1"/>
</dbReference>
<evidence type="ECO:0000256" key="11">
    <source>
        <dbReference type="SAM" id="MobiDB-lite"/>
    </source>
</evidence>
<evidence type="ECO:0000256" key="5">
    <source>
        <dbReference type="ARBA" id="ARBA00023149"/>
    </source>
</evidence>
<dbReference type="FunFam" id="1.10.1300.10:FF:000001">
    <property type="entry name" value="Phosphodiesterase"/>
    <property type="match status" value="1"/>
</dbReference>
<evidence type="ECO:0000256" key="7">
    <source>
        <dbReference type="PIRSR" id="PIRSR623088-1"/>
    </source>
</evidence>
<evidence type="ECO:0000256" key="9">
    <source>
        <dbReference type="PIRSR" id="PIRSR623088-3"/>
    </source>
</evidence>
<dbReference type="UniPathway" id="UPA00762">
    <property type="reaction ID" value="UER00747"/>
</dbReference>
<feature type="binding site" evidence="8">
    <location>
        <begin position="320"/>
        <end position="324"/>
    </location>
    <ligand>
        <name>AMP</name>
        <dbReference type="ChEBI" id="CHEBI:456215"/>
    </ligand>
</feature>
<evidence type="ECO:0000256" key="4">
    <source>
        <dbReference type="ARBA" id="ARBA00022801"/>
    </source>
</evidence>
<feature type="binding site" evidence="8">
    <location>
        <position position="478"/>
    </location>
    <ligand>
        <name>AMP</name>
        <dbReference type="ChEBI" id="CHEBI:456215"/>
    </ligand>
</feature>
<dbReference type="EC" id="3.1.4.-" evidence="10"/>
<feature type="binding site" evidence="9">
    <location>
        <position position="361"/>
    </location>
    <ligand>
        <name>Zn(2+)</name>
        <dbReference type="ChEBI" id="CHEBI:29105"/>
        <label>1</label>
    </ligand>
</feature>
<dbReference type="GO" id="GO:0046872">
    <property type="term" value="F:metal ion binding"/>
    <property type="evidence" value="ECO:0007669"/>
    <property type="project" value="UniProtKB-KW"/>
</dbReference>
<feature type="binding site" evidence="9">
    <location>
        <position position="361"/>
    </location>
    <ligand>
        <name>Zn(2+)</name>
        <dbReference type="ChEBI" id="CHEBI:29105"/>
        <label>2</label>
    </ligand>
</feature>
<keyword evidence="14" id="KW-1185">Reference proteome</keyword>
<dbReference type="Gene3D" id="1.10.1300.10">
    <property type="entry name" value="3'5'-cyclic nucleotide phosphodiesterase, catalytic domain"/>
    <property type="match status" value="1"/>
</dbReference>
<dbReference type="Ensembl" id="ENSHHUT00000065485.1">
    <property type="protein sequence ID" value="ENSHHUP00000063343.1"/>
    <property type="gene ID" value="ENSHHUG00000037098.1"/>
</dbReference>
<dbReference type="InterPro" id="IPR002073">
    <property type="entry name" value="PDEase_catalytic_dom"/>
</dbReference>
<dbReference type="InterPro" id="IPR003607">
    <property type="entry name" value="HD/PDEase_dom"/>
</dbReference>
<dbReference type="Pfam" id="PF00233">
    <property type="entry name" value="PDEase_I"/>
    <property type="match status" value="1"/>
</dbReference>
<dbReference type="PRINTS" id="PR00387">
    <property type="entry name" value="PDIESTERASE1"/>
</dbReference>
<evidence type="ECO:0000256" key="10">
    <source>
        <dbReference type="RuleBase" id="RU363067"/>
    </source>
</evidence>
<keyword evidence="4 10" id="KW-0378">Hydrolase</keyword>
<feature type="binding site" evidence="8">
    <location>
        <position position="361"/>
    </location>
    <ligand>
        <name>AMP</name>
        <dbReference type="ChEBI" id="CHEBI:456215"/>
    </ligand>
</feature>
<feature type="active site" description="Proton donor" evidence="7">
    <location>
        <position position="320"/>
    </location>
</feature>
<feature type="binding site" evidence="9">
    <location>
        <position position="324"/>
    </location>
    <ligand>
        <name>Zn(2+)</name>
        <dbReference type="ChEBI" id="CHEBI:29105"/>
        <label>1</label>
    </ligand>
</feature>
<dbReference type="PANTHER" id="PTHR11347">
    <property type="entry name" value="CYCLIC NUCLEOTIDE PHOSPHODIESTERASE"/>
    <property type="match status" value="1"/>
</dbReference>
<reference evidence="13" key="3">
    <citation type="submission" date="2025-09" db="UniProtKB">
        <authorList>
            <consortium name="Ensembl"/>
        </authorList>
    </citation>
    <scope>IDENTIFICATION</scope>
</reference>
<feature type="binding site" evidence="8">
    <location>
        <position position="529"/>
    </location>
    <ligand>
        <name>AMP</name>
        <dbReference type="ChEBI" id="CHEBI:456215"/>
    </ligand>
</feature>